<keyword evidence="1" id="KW-0732">Signal</keyword>
<proteinExistence type="predicted"/>
<dbReference type="OrthoDB" id="1065544at2"/>
<dbReference type="Proteomes" id="UP000183209">
    <property type="component" value="Unassembled WGS sequence"/>
</dbReference>
<dbReference type="RefSeq" id="WP_074977339.1">
    <property type="nucleotide sequence ID" value="NZ_FPAG01000002.1"/>
</dbReference>
<organism evidence="2 3">
    <name type="scientific">Zhouia amylolytica</name>
    <dbReference type="NCBI Taxonomy" id="376730"/>
    <lineage>
        <taxon>Bacteria</taxon>
        <taxon>Pseudomonadati</taxon>
        <taxon>Bacteroidota</taxon>
        <taxon>Flavobacteriia</taxon>
        <taxon>Flavobacteriales</taxon>
        <taxon>Flavobacteriaceae</taxon>
        <taxon>Zhouia</taxon>
    </lineage>
</organism>
<accession>A0A1I6QYM5</accession>
<gene>
    <name evidence="2" type="ORF">SAMN04487906_0995</name>
</gene>
<name>A0A1I6QYM5_9FLAO</name>
<sequence>MKNIKNIFTALILTITLTACSSSDDTPEEIIDPVANLNLVDVIEDDLYQIEIYSATDQFYVGYNELTMRIKNKNSEDYVENASVNWTPVMHMTEMQHSCPKSQITETEISSVFKGFIVFQMPGNIEEYWSLKVDFEINGEAYSITQNINVVNNEDEYRVVNVFKGNDESKYVLAMVPSELNVSINDFGAVLYKMENMMTFSIVENYTIAIDPRMPGMDNHSSPNNENLTFNAKSKLYNGKLSLTMTGYWKVNLKVLNPNNEIIKGEEITDENKASSIYFDLSI</sequence>
<feature type="signal peptide" evidence="1">
    <location>
        <begin position="1"/>
        <end position="21"/>
    </location>
</feature>
<evidence type="ECO:0000256" key="1">
    <source>
        <dbReference type="SAM" id="SignalP"/>
    </source>
</evidence>
<dbReference type="PROSITE" id="PS51257">
    <property type="entry name" value="PROKAR_LIPOPROTEIN"/>
    <property type="match status" value="1"/>
</dbReference>
<protein>
    <recommendedName>
        <fullName evidence="4">YtkA-like</fullName>
    </recommendedName>
</protein>
<evidence type="ECO:0000313" key="2">
    <source>
        <dbReference type="EMBL" id="SFS57460.1"/>
    </source>
</evidence>
<evidence type="ECO:0000313" key="3">
    <source>
        <dbReference type="Proteomes" id="UP000183209"/>
    </source>
</evidence>
<feature type="chain" id="PRO_5010340475" description="YtkA-like" evidence="1">
    <location>
        <begin position="22"/>
        <end position="283"/>
    </location>
</feature>
<dbReference type="EMBL" id="FPAG01000002">
    <property type="protein sequence ID" value="SFS57460.1"/>
    <property type="molecule type" value="Genomic_DNA"/>
</dbReference>
<evidence type="ECO:0008006" key="4">
    <source>
        <dbReference type="Google" id="ProtNLM"/>
    </source>
</evidence>
<reference evidence="2 3" key="1">
    <citation type="submission" date="2016-10" db="EMBL/GenBank/DDBJ databases">
        <authorList>
            <person name="de Groot N.N."/>
        </authorList>
    </citation>
    <scope>NUCLEOTIDE SEQUENCE [LARGE SCALE GENOMIC DNA]</scope>
    <source>
        <strain evidence="2 3">CGMCC 1.6114</strain>
    </source>
</reference>
<dbReference type="AlphaFoldDB" id="A0A1I6QYM5"/>